<dbReference type="Proteomes" id="UP000316270">
    <property type="component" value="Chromosome 19"/>
</dbReference>
<feature type="transmembrane region" description="Helical" evidence="7">
    <location>
        <begin position="20"/>
        <end position="42"/>
    </location>
</feature>
<feature type="transmembrane region" description="Helical" evidence="7">
    <location>
        <begin position="216"/>
        <end position="236"/>
    </location>
</feature>
<accession>A0A517LQY8</accession>
<keyword evidence="3 7" id="KW-1133">Transmembrane helix</keyword>
<evidence type="ECO:0000313" key="9">
    <source>
        <dbReference type="EMBL" id="QDS78057.1"/>
    </source>
</evidence>
<comment type="similarity">
    <text evidence="5">Belongs to the SAT4 family.</text>
</comment>
<feature type="transmembrane region" description="Helical" evidence="7">
    <location>
        <begin position="54"/>
        <end position="77"/>
    </location>
</feature>
<dbReference type="OrthoDB" id="3934549at2759"/>
<evidence type="ECO:0000256" key="2">
    <source>
        <dbReference type="ARBA" id="ARBA00022692"/>
    </source>
</evidence>
<dbReference type="EMBL" id="CP042203">
    <property type="protein sequence ID" value="QDS78057.1"/>
    <property type="molecule type" value="Genomic_DNA"/>
</dbReference>
<keyword evidence="4 7" id="KW-0472">Membrane</keyword>
<name>A0A517LQY8_9PEZI</name>
<dbReference type="InterPro" id="IPR052337">
    <property type="entry name" value="SAT4-like"/>
</dbReference>
<feature type="region of interest" description="Disordered" evidence="6">
    <location>
        <begin position="306"/>
        <end position="328"/>
    </location>
</feature>
<feature type="domain" description="Rhodopsin" evidence="8">
    <location>
        <begin position="38"/>
        <end position="129"/>
    </location>
</feature>
<dbReference type="PANTHER" id="PTHR33048:SF129">
    <property type="entry name" value="INTEGRAL MEMBRANE PROTEIN-RELATED"/>
    <property type="match status" value="1"/>
</dbReference>
<feature type="transmembrane region" description="Helical" evidence="7">
    <location>
        <begin position="97"/>
        <end position="121"/>
    </location>
</feature>
<organism evidence="9 10">
    <name type="scientific">Venturia effusa</name>
    <dbReference type="NCBI Taxonomy" id="50376"/>
    <lineage>
        <taxon>Eukaryota</taxon>
        <taxon>Fungi</taxon>
        <taxon>Dikarya</taxon>
        <taxon>Ascomycota</taxon>
        <taxon>Pezizomycotina</taxon>
        <taxon>Dothideomycetes</taxon>
        <taxon>Pleosporomycetidae</taxon>
        <taxon>Venturiales</taxon>
        <taxon>Venturiaceae</taxon>
        <taxon>Venturia</taxon>
    </lineage>
</organism>
<protein>
    <recommendedName>
        <fullName evidence="8">Rhodopsin domain-containing protein</fullName>
    </recommendedName>
</protein>
<feature type="domain" description="Rhodopsin" evidence="8">
    <location>
        <begin position="184"/>
        <end position="278"/>
    </location>
</feature>
<gene>
    <name evidence="9" type="ORF">FKW77_003374</name>
</gene>
<evidence type="ECO:0000256" key="1">
    <source>
        <dbReference type="ARBA" id="ARBA00004141"/>
    </source>
</evidence>
<keyword evidence="10" id="KW-1185">Reference proteome</keyword>
<evidence type="ECO:0000256" key="3">
    <source>
        <dbReference type="ARBA" id="ARBA00022989"/>
    </source>
</evidence>
<evidence type="ECO:0000256" key="7">
    <source>
        <dbReference type="SAM" id="Phobius"/>
    </source>
</evidence>
<evidence type="ECO:0000256" key="6">
    <source>
        <dbReference type="SAM" id="MobiDB-lite"/>
    </source>
</evidence>
<comment type="subcellular location">
    <subcellularLocation>
        <location evidence="1">Membrane</location>
        <topology evidence="1">Multi-pass membrane protein</topology>
    </subcellularLocation>
</comment>
<proteinExistence type="inferred from homology"/>
<dbReference type="AlphaFoldDB" id="A0A517LQY8"/>
<feature type="transmembrane region" description="Helical" evidence="7">
    <location>
        <begin position="178"/>
        <end position="204"/>
    </location>
</feature>
<keyword evidence="2 7" id="KW-0812">Transmembrane</keyword>
<dbReference type="GO" id="GO:0016020">
    <property type="term" value="C:membrane"/>
    <property type="evidence" value="ECO:0007669"/>
    <property type="project" value="UniProtKB-SubCell"/>
</dbReference>
<evidence type="ECO:0000256" key="5">
    <source>
        <dbReference type="ARBA" id="ARBA00038359"/>
    </source>
</evidence>
<reference evidence="9 10" key="1">
    <citation type="submission" date="2019-07" db="EMBL/GenBank/DDBJ databases">
        <title>Finished genome of Venturia effusa.</title>
        <authorList>
            <person name="Young C.A."/>
            <person name="Cox M.P."/>
            <person name="Ganley A.R.D."/>
            <person name="David W.J."/>
        </authorList>
    </citation>
    <scope>NUCLEOTIDE SEQUENCE [LARGE SCALE GENOMIC DNA]</scope>
    <source>
        <strain evidence="10">albino</strain>
    </source>
</reference>
<sequence length="417" mass="46596">MSTPASAVNLPPESESTLPRVVATTATLWSIALITYVLRIYSRFRPYPNLGRDDLAISLAMLTTTANWACNLGVQITTGGRHVQYITKAQLERAGQLGFISMVLWIWALTALKISVCLMLLRIKQTTRWKAVQCIPVEANWTMSLRMSGHNCWSEQKQEIVTYAVSGKQRVRLVSKKFVPVNGYAGLFAITDIACALLPLLFILKIDRPLRERLTLSLLMAMGLFACACGIVKTCLVRGSLITRDPIWGGSSTALWTYAEEYIGIIAANIPCLKSLLEAFFHRRGRHDTTTLTTISDGKDGHHDLDSLPLTRDDVSPVPPDKTYKTYPTRMEADPIGYHASLRETSRLKRLERVNESQEDILLQMKGMRRTEDGFEFEFVGGDEKGRVVTRQVCIHAGRGKSLRQDSTDTIRENGGC</sequence>
<evidence type="ECO:0000256" key="4">
    <source>
        <dbReference type="ARBA" id="ARBA00023136"/>
    </source>
</evidence>
<evidence type="ECO:0000313" key="10">
    <source>
        <dbReference type="Proteomes" id="UP000316270"/>
    </source>
</evidence>
<dbReference type="Pfam" id="PF20684">
    <property type="entry name" value="Fung_rhodopsin"/>
    <property type="match status" value="2"/>
</dbReference>
<dbReference type="PANTHER" id="PTHR33048">
    <property type="entry name" value="PTH11-LIKE INTEGRAL MEMBRANE PROTEIN (AFU_ORTHOLOGUE AFUA_5G11245)"/>
    <property type="match status" value="1"/>
</dbReference>
<evidence type="ECO:0000259" key="8">
    <source>
        <dbReference type="Pfam" id="PF20684"/>
    </source>
</evidence>
<dbReference type="InterPro" id="IPR049326">
    <property type="entry name" value="Rhodopsin_dom_fungi"/>
</dbReference>
<feature type="compositionally biased region" description="Basic and acidic residues" evidence="6">
    <location>
        <begin position="306"/>
        <end position="315"/>
    </location>
</feature>